<evidence type="ECO:0000259" key="2">
    <source>
        <dbReference type="Pfam" id="PF13037"/>
    </source>
</evidence>
<reference evidence="3 4" key="1">
    <citation type="submission" date="2021-04" db="EMBL/GenBank/DDBJ databases">
        <title>Draft genome sequence of Paenibacillus cisolokensis, LC2-13A.</title>
        <authorList>
            <person name="Uke A."/>
            <person name="Chhe C."/>
            <person name="Baramee S."/>
            <person name="Kosugi A."/>
        </authorList>
    </citation>
    <scope>NUCLEOTIDE SEQUENCE [LARGE SCALE GENOMIC DNA]</scope>
    <source>
        <strain evidence="3 4">LC2-13A</strain>
    </source>
</reference>
<keyword evidence="4" id="KW-1185">Reference proteome</keyword>
<feature type="region of interest" description="Disordered" evidence="1">
    <location>
        <begin position="348"/>
        <end position="382"/>
    </location>
</feature>
<dbReference type="Proteomes" id="UP000680304">
    <property type="component" value="Unassembled WGS sequence"/>
</dbReference>
<dbReference type="InterPro" id="IPR025012">
    <property type="entry name" value="DUF3898"/>
</dbReference>
<dbReference type="Pfam" id="PF13037">
    <property type="entry name" value="DUF3898"/>
    <property type="match status" value="1"/>
</dbReference>
<dbReference type="EMBL" id="BOVJ01000033">
    <property type="protein sequence ID" value="GIQ62475.1"/>
    <property type="molecule type" value="Genomic_DNA"/>
</dbReference>
<evidence type="ECO:0000256" key="1">
    <source>
        <dbReference type="SAM" id="MobiDB-lite"/>
    </source>
</evidence>
<proteinExistence type="predicted"/>
<protein>
    <recommendedName>
        <fullName evidence="2">DUF3898 domain-containing protein</fullName>
    </recommendedName>
</protein>
<sequence length="440" mass="49999">MEVLVQFLSFFVIRTEGTEGSGSKQYKHYRTMNGHEYMESELRPFLDGEFVRIVKRKAERHPVTGDAPTKIGRFVVEPGHEPDSNPNFNLLNRLRRAEDAGQFHGCADDLVRLYLDTSAARGGALIVAQARLPRCSGDPFVFVMKCDFEPKIARIADERSLIAKVDMAISARGMKSIQYPHMPEEGIVEEWELKLHQASHARYFEDFLKWVEYGKPMPEVMEEQVLGMVQQYMEEKWGDQPAEAREQEEEEIELWAAADKRGLLERWPEERVAAAAAKLVEQKPDLPIAFKLGGVTVKVLLSEFGNAIHLARHNGKYIVVIEGDAFQFERGMSPVELLHRRSLRKLWNGSAAPPDRPGRMRLPKRPSPSAKTAMRGGSYRKRPLRARTMRLHGERKALDDNSPTKNGIKNAKVVAKLAIDGRIQCRSCRKAFTLTGVRLR</sequence>
<evidence type="ECO:0000313" key="3">
    <source>
        <dbReference type="EMBL" id="GIQ62475.1"/>
    </source>
</evidence>
<name>A0ABQ4N2R9_9BACL</name>
<gene>
    <name evidence="3" type="primary">yetN</name>
    <name evidence="3" type="ORF">PACILC2_10430</name>
</gene>
<dbReference type="Pfam" id="PF13039">
    <property type="entry name" value="DUF3900"/>
    <property type="match status" value="1"/>
</dbReference>
<evidence type="ECO:0000313" key="4">
    <source>
        <dbReference type="Proteomes" id="UP000680304"/>
    </source>
</evidence>
<accession>A0ABQ4N2R9</accession>
<feature type="domain" description="DUF3898" evidence="2">
    <location>
        <begin position="263"/>
        <end position="345"/>
    </location>
</feature>
<comment type="caution">
    <text evidence="3">The sequence shown here is derived from an EMBL/GenBank/DDBJ whole genome shotgun (WGS) entry which is preliminary data.</text>
</comment>
<dbReference type="InterPro" id="IPR025006">
    <property type="entry name" value="DUF3900"/>
</dbReference>
<organism evidence="3 4">
    <name type="scientific">Paenibacillus cisolokensis</name>
    <dbReference type="NCBI Taxonomy" id="1658519"/>
    <lineage>
        <taxon>Bacteria</taxon>
        <taxon>Bacillati</taxon>
        <taxon>Bacillota</taxon>
        <taxon>Bacilli</taxon>
        <taxon>Bacillales</taxon>
        <taxon>Paenibacillaceae</taxon>
        <taxon>Paenibacillus</taxon>
    </lineage>
</organism>